<name>A0AB39R6J1_9ACTN</name>
<feature type="region of interest" description="Disordered" evidence="1">
    <location>
        <begin position="367"/>
        <end position="390"/>
    </location>
</feature>
<organism evidence="2">
    <name type="scientific">Streptomyces sp. R41</name>
    <dbReference type="NCBI Taxonomy" id="3238632"/>
    <lineage>
        <taxon>Bacteria</taxon>
        <taxon>Bacillati</taxon>
        <taxon>Actinomycetota</taxon>
        <taxon>Actinomycetes</taxon>
        <taxon>Kitasatosporales</taxon>
        <taxon>Streptomycetaceae</taxon>
        <taxon>Streptomyces</taxon>
    </lineage>
</organism>
<evidence type="ECO:0000313" key="2">
    <source>
        <dbReference type="EMBL" id="XDQ50296.1"/>
    </source>
</evidence>
<dbReference type="AlphaFoldDB" id="A0AB39R6J1"/>
<evidence type="ECO:0008006" key="3">
    <source>
        <dbReference type="Google" id="ProtNLM"/>
    </source>
</evidence>
<accession>A0AB39R6J1</accession>
<sequence>MRLKWDWLQPVVAVPYVPTIGPVHPGALDPGLFTDIVRVAGTGTFLPYDKDQRWSEHKDEIVLPDAIEHNSVRTLIPTLIHRGHGTLTVYTYGPGHDEAADLAAKLAADHATATARVITFHGPNDEPPAGTAVTRVQLRELGQAQSHKEGPVRPVHGLPAPVQATFAAFAHRLTSDGLAFLHHQIQAGTVGPVLAVTDAGRVVGAIGPMETMAVLGRASSYHVMDDGSIWRASASASVNSPDDAASCTAVVDFLYAALDGSSPLFGHIEWDNFDELTNLDTVLRRRRRTSLREGRRFLRGYAWVTVCPAELAARLGGAAALEDSGAFHRVLSLRAGGVLLQASATMDGYTDQVMERVFETLAPVLPPGEPSPDPAHPYTRFVPRDAATVR</sequence>
<gene>
    <name evidence="2" type="ORF">AB5J53_00455</name>
</gene>
<protein>
    <recommendedName>
        <fullName evidence="3">Condensation domain-containing protein</fullName>
    </recommendedName>
</protein>
<dbReference type="EMBL" id="CP163443">
    <property type="protein sequence ID" value="XDQ50296.1"/>
    <property type="molecule type" value="Genomic_DNA"/>
</dbReference>
<evidence type="ECO:0000256" key="1">
    <source>
        <dbReference type="SAM" id="MobiDB-lite"/>
    </source>
</evidence>
<reference evidence="2" key="1">
    <citation type="submission" date="2024-07" db="EMBL/GenBank/DDBJ databases">
        <authorList>
            <person name="Yu S.T."/>
        </authorList>
    </citation>
    <scope>NUCLEOTIDE SEQUENCE</scope>
    <source>
        <strain evidence="2">R41</strain>
    </source>
</reference>
<dbReference type="RefSeq" id="WP_369243652.1">
    <property type="nucleotide sequence ID" value="NZ_CP163443.1"/>
</dbReference>
<proteinExistence type="predicted"/>